<reference evidence="4 5" key="1">
    <citation type="submission" date="2016-07" db="EMBL/GenBank/DDBJ databases">
        <title>Draft Genome Sequence of Methylobrevis pamukkalensis PK2.</title>
        <authorList>
            <person name="Vasilenko O.V."/>
            <person name="Doronina N.V."/>
            <person name="Shmareva M.N."/>
            <person name="Tarlachkov S.V."/>
            <person name="Mustakhimov I."/>
            <person name="Trotsenko Y.A."/>
        </authorList>
    </citation>
    <scope>NUCLEOTIDE SEQUENCE [LARGE SCALE GENOMIC DNA]</scope>
    <source>
        <strain evidence="4 5">PK2</strain>
    </source>
</reference>
<accession>A0A1E3H2D7</accession>
<dbReference type="GO" id="GO:0016846">
    <property type="term" value="F:carbon-sulfur lyase activity"/>
    <property type="evidence" value="ECO:0007669"/>
    <property type="project" value="TreeGrafter"/>
</dbReference>
<dbReference type="GO" id="GO:0009086">
    <property type="term" value="P:methionine biosynthetic process"/>
    <property type="evidence" value="ECO:0007669"/>
    <property type="project" value="UniProtKB-ARBA"/>
</dbReference>
<dbReference type="SUPFAM" id="SSF53383">
    <property type="entry name" value="PLP-dependent transferases"/>
    <property type="match status" value="1"/>
</dbReference>
<dbReference type="Proteomes" id="UP000094622">
    <property type="component" value="Unassembled WGS sequence"/>
</dbReference>
<dbReference type="PANTHER" id="PTHR11808:SF80">
    <property type="entry name" value="CYSTATHIONINE GAMMA-LYASE"/>
    <property type="match status" value="1"/>
</dbReference>
<dbReference type="PATRIC" id="fig|1439726.3.peg.2285"/>
<keyword evidence="5" id="KW-1185">Reference proteome</keyword>
<keyword evidence="4" id="KW-0808">Transferase</keyword>
<dbReference type="FunFam" id="3.90.1150.10:FF:000033">
    <property type="entry name" value="Cystathionine gamma-synthase"/>
    <property type="match status" value="1"/>
</dbReference>
<dbReference type="EC" id="2.5.1.-" evidence="4"/>
<dbReference type="Gene3D" id="3.90.1150.10">
    <property type="entry name" value="Aspartate Aminotransferase, domain 1"/>
    <property type="match status" value="1"/>
</dbReference>
<dbReference type="InterPro" id="IPR000277">
    <property type="entry name" value="Cys/Met-Metab_PyrdxlP-dep_enz"/>
</dbReference>
<comment type="cofactor">
    <cofactor evidence="1 3">
        <name>pyridoxal 5'-phosphate</name>
        <dbReference type="ChEBI" id="CHEBI:597326"/>
    </cofactor>
</comment>
<comment type="caution">
    <text evidence="4">The sequence shown here is derived from an EMBL/GenBank/DDBJ whole genome shotgun (WGS) entry which is preliminary data.</text>
</comment>
<dbReference type="GO" id="GO:0019346">
    <property type="term" value="P:transsulfuration"/>
    <property type="evidence" value="ECO:0007669"/>
    <property type="project" value="InterPro"/>
</dbReference>
<organism evidence="4 5">
    <name type="scientific">Methylobrevis pamukkalensis</name>
    <dbReference type="NCBI Taxonomy" id="1439726"/>
    <lineage>
        <taxon>Bacteria</taxon>
        <taxon>Pseudomonadati</taxon>
        <taxon>Pseudomonadota</taxon>
        <taxon>Alphaproteobacteria</taxon>
        <taxon>Hyphomicrobiales</taxon>
        <taxon>Pleomorphomonadaceae</taxon>
        <taxon>Methylobrevis</taxon>
    </lineage>
</organism>
<evidence type="ECO:0000256" key="2">
    <source>
        <dbReference type="ARBA" id="ARBA00022898"/>
    </source>
</evidence>
<gene>
    <name evidence="4" type="primary">metZ_2</name>
    <name evidence="4" type="ORF">A6302_02163</name>
</gene>
<protein>
    <submittedName>
        <fullName evidence="4">O-succinylhomoserine sulfhydrylase</fullName>
        <ecNumber evidence="4">2.5.1.-</ecNumber>
    </submittedName>
</protein>
<dbReference type="InterPro" id="IPR015424">
    <property type="entry name" value="PyrdxlP-dep_Trfase"/>
</dbReference>
<dbReference type="GO" id="GO:0016740">
    <property type="term" value="F:transferase activity"/>
    <property type="evidence" value="ECO:0007669"/>
    <property type="project" value="UniProtKB-KW"/>
</dbReference>
<evidence type="ECO:0000313" key="5">
    <source>
        <dbReference type="Proteomes" id="UP000094622"/>
    </source>
</evidence>
<dbReference type="Pfam" id="PF01053">
    <property type="entry name" value="Cys_Met_Meta_PP"/>
    <property type="match status" value="1"/>
</dbReference>
<name>A0A1E3H2D7_9HYPH</name>
<comment type="similarity">
    <text evidence="3">Belongs to the trans-sulfuration enzymes family.</text>
</comment>
<dbReference type="GO" id="GO:0030170">
    <property type="term" value="F:pyridoxal phosphate binding"/>
    <property type="evidence" value="ECO:0007669"/>
    <property type="project" value="InterPro"/>
</dbReference>
<dbReference type="PANTHER" id="PTHR11808">
    <property type="entry name" value="TRANS-SULFURATION ENZYME FAMILY MEMBER"/>
    <property type="match status" value="1"/>
</dbReference>
<evidence type="ECO:0000256" key="1">
    <source>
        <dbReference type="ARBA" id="ARBA00001933"/>
    </source>
</evidence>
<dbReference type="GO" id="GO:0005737">
    <property type="term" value="C:cytoplasm"/>
    <property type="evidence" value="ECO:0007669"/>
    <property type="project" value="TreeGrafter"/>
</dbReference>
<dbReference type="InterPro" id="IPR015422">
    <property type="entry name" value="PyrdxlP-dep_Trfase_small"/>
</dbReference>
<sequence length="152" mass="15723">MLLKGLETLPIRIERQTRSAAVVADALAAHPVVTRVFYPGRADHPQAELAKRQMSGGSTMVAFEVAGGKAGAFAVANALRLIKISNNLGDAKSLITHPATTTHQRLSDEARAELGIGPGLLRLSVGLEHAGDLVADLTAALDAASGVRAAAE</sequence>
<dbReference type="AlphaFoldDB" id="A0A1E3H2D7"/>
<keyword evidence="2 3" id="KW-0663">Pyridoxal phosphate</keyword>
<evidence type="ECO:0000313" key="4">
    <source>
        <dbReference type="EMBL" id="ODN70487.1"/>
    </source>
</evidence>
<dbReference type="EMBL" id="MCRJ01000048">
    <property type="protein sequence ID" value="ODN70487.1"/>
    <property type="molecule type" value="Genomic_DNA"/>
</dbReference>
<evidence type="ECO:0000256" key="3">
    <source>
        <dbReference type="RuleBase" id="RU362118"/>
    </source>
</evidence>
<proteinExistence type="inferred from homology"/>